<keyword evidence="1" id="KW-0479">Metal-binding</keyword>
<evidence type="ECO:0000259" key="3">
    <source>
        <dbReference type="PROSITE" id="PS50158"/>
    </source>
</evidence>
<feature type="region of interest" description="Disordered" evidence="2">
    <location>
        <begin position="40"/>
        <end position="149"/>
    </location>
</feature>
<dbReference type="InterPro" id="IPR036875">
    <property type="entry name" value="Znf_CCHC_sf"/>
</dbReference>
<accession>A0A834QVG1</accession>
<evidence type="ECO:0000313" key="5">
    <source>
        <dbReference type="Proteomes" id="UP000662637"/>
    </source>
</evidence>
<feature type="compositionally biased region" description="Basic and acidic residues" evidence="2">
    <location>
        <begin position="40"/>
        <end position="81"/>
    </location>
</feature>
<proteinExistence type="predicted"/>
<dbReference type="Proteomes" id="UP000662637">
    <property type="component" value="Unassembled WGS sequence"/>
</dbReference>
<keyword evidence="1" id="KW-0863">Zinc-finger</keyword>
<dbReference type="GO" id="GO:0008270">
    <property type="term" value="F:zinc ion binding"/>
    <property type="evidence" value="ECO:0007669"/>
    <property type="project" value="UniProtKB-KW"/>
</dbReference>
<dbReference type="InterPro" id="IPR050462">
    <property type="entry name" value="Retroviral_Gag-Pol_poly"/>
</dbReference>
<dbReference type="GO" id="GO:0003676">
    <property type="term" value="F:nucleic acid binding"/>
    <property type="evidence" value="ECO:0007669"/>
    <property type="project" value="InterPro"/>
</dbReference>
<organism evidence="4 5">
    <name type="scientific">Marmota monax</name>
    <name type="common">Woodchuck</name>
    <dbReference type="NCBI Taxonomy" id="9995"/>
    <lineage>
        <taxon>Eukaryota</taxon>
        <taxon>Metazoa</taxon>
        <taxon>Chordata</taxon>
        <taxon>Craniata</taxon>
        <taxon>Vertebrata</taxon>
        <taxon>Euteleostomi</taxon>
        <taxon>Mammalia</taxon>
        <taxon>Eutheria</taxon>
        <taxon>Euarchontoglires</taxon>
        <taxon>Glires</taxon>
        <taxon>Rodentia</taxon>
        <taxon>Sciuromorpha</taxon>
        <taxon>Sciuridae</taxon>
        <taxon>Xerinae</taxon>
        <taxon>Marmotini</taxon>
        <taxon>Marmota</taxon>
    </lineage>
</organism>
<dbReference type="PANTHER" id="PTHR33166">
    <property type="entry name" value="GAG_P30 DOMAIN-CONTAINING PROTEIN"/>
    <property type="match status" value="1"/>
</dbReference>
<evidence type="ECO:0000313" key="4">
    <source>
        <dbReference type="EMBL" id="KAF7484968.1"/>
    </source>
</evidence>
<dbReference type="Gene3D" id="4.10.60.10">
    <property type="entry name" value="Zinc finger, CCHC-type"/>
    <property type="match status" value="1"/>
</dbReference>
<evidence type="ECO:0000256" key="2">
    <source>
        <dbReference type="SAM" id="MobiDB-lite"/>
    </source>
</evidence>
<gene>
    <name evidence="4" type="ORF">GHT09_003448</name>
</gene>
<dbReference type="InterPro" id="IPR003036">
    <property type="entry name" value="Gag_P30"/>
</dbReference>
<dbReference type="EMBL" id="WJEC01000174">
    <property type="protein sequence ID" value="KAF7484968.1"/>
    <property type="molecule type" value="Genomic_DNA"/>
</dbReference>
<dbReference type="PROSITE" id="PS50158">
    <property type="entry name" value="ZF_CCHC"/>
    <property type="match status" value="1"/>
</dbReference>
<reference evidence="4" key="1">
    <citation type="submission" date="2020-08" db="EMBL/GenBank/DDBJ databases">
        <authorList>
            <person name="Shumante A."/>
            <person name="Zimin A.V."/>
            <person name="Puiu D."/>
            <person name="Salzberg S.L."/>
        </authorList>
    </citation>
    <scope>NUCLEOTIDE SEQUENCE</scope>
    <source>
        <strain evidence="4">WC2-LM</strain>
        <tissue evidence="4">Liver</tissue>
    </source>
</reference>
<protein>
    <recommendedName>
        <fullName evidence="3">CCHC-type domain-containing protein</fullName>
    </recommendedName>
</protein>
<dbReference type="AlphaFoldDB" id="A0A834QVG1"/>
<evidence type="ECO:0000256" key="1">
    <source>
        <dbReference type="PROSITE-ProRule" id="PRU00047"/>
    </source>
</evidence>
<dbReference type="SUPFAM" id="SSF57756">
    <property type="entry name" value="Retrovirus zinc finger-like domains"/>
    <property type="match status" value="1"/>
</dbReference>
<keyword evidence="1" id="KW-0862">Zinc</keyword>
<dbReference type="Pfam" id="PF00098">
    <property type="entry name" value="zf-CCHC"/>
    <property type="match status" value="1"/>
</dbReference>
<feature type="domain" description="CCHC-type" evidence="3">
    <location>
        <begin position="113"/>
        <end position="128"/>
    </location>
</feature>
<name>A0A834QVG1_MARMO</name>
<sequence length="149" mass="17978">MAFIWQSAPDIRTKLQRLDNLQDFSLVDLLKEAEKIFNKRETPEEREDRIRKMQEERDLKLREESDKREREKDRRRNRELSKILATLVQAGHQGDKVSRDRERSRPRVDRDQCAYCKEKGHWVKDCPKRPPNPRRDTNQTPQLLALDED</sequence>
<dbReference type="SMART" id="SM00343">
    <property type="entry name" value="ZnF_C2HC"/>
    <property type="match status" value="1"/>
</dbReference>
<dbReference type="GO" id="GO:0019068">
    <property type="term" value="P:virion assembly"/>
    <property type="evidence" value="ECO:0007669"/>
    <property type="project" value="InterPro"/>
</dbReference>
<comment type="caution">
    <text evidence="4">The sequence shown here is derived from an EMBL/GenBank/DDBJ whole genome shotgun (WGS) entry which is preliminary data.</text>
</comment>
<dbReference type="InterPro" id="IPR001878">
    <property type="entry name" value="Znf_CCHC"/>
</dbReference>
<feature type="compositionally biased region" description="Basic and acidic residues" evidence="2">
    <location>
        <begin position="93"/>
        <end position="137"/>
    </location>
</feature>
<dbReference type="Pfam" id="PF02093">
    <property type="entry name" value="Gag_p30"/>
    <property type="match status" value="1"/>
</dbReference>